<evidence type="ECO:0008006" key="4">
    <source>
        <dbReference type="Google" id="ProtNLM"/>
    </source>
</evidence>
<gene>
    <name evidence="2" type="ORF">FBEOM_1823</name>
</gene>
<dbReference type="InterPro" id="IPR032675">
    <property type="entry name" value="LRR_dom_sf"/>
</dbReference>
<dbReference type="Proteomes" id="UP000730481">
    <property type="component" value="Unassembled WGS sequence"/>
</dbReference>
<evidence type="ECO:0000313" key="3">
    <source>
        <dbReference type="Proteomes" id="UP000730481"/>
    </source>
</evidence>
<dbReference type="OrthoDB" id="5004112at2759"/>
<name>A0A9P5AT10_9HYPO</name>
<feature type="compositionally biased region" description="Acidic residues" evidence="1">
    <location>
        <begin position="375"/>
        <end position="385"/>
    </location>
</feature>
<dbReference type="AlphaFoldDB" id="A0A9P5AT10"/>
<reference evidence="2" key="1">
    <citation type="journal article" date="2017" name="Mycologia">
        <title>Fusarium algeriense, sp. nov., a novel toxigenic crown rot pathogen of durum wheat from Algeria is nested in the Fusarium burgessii species complex.</title>
        <authorList>
            <person name="Laraba I."/>
            <person name="Keddad A."/>
            <person name="Boureghda H."/>
            <person name="Abdallah N."/>
            <person name="Vaughan M.M."/>
            <person name="Proctor R.H."/>
            <person name="Busman M."/>
            <person name="O'Donnell K."/>
        </authorList>
    </citation>
    <scope>NUCLEOTIDE SEQUENCE</scope>
    <source>
        <strain evidence="2">NRRL 25174</strain>
    </source>
</reference>
<reference evidence="2" key="2">
    <citation type="submission" date="2020-02" db="EMBL/GenBank/DDBJ databases">
        <title>Identification and distribution of gene clusters putatively required for synthesis of sphingolipid metabolism inhibitors in phylogenetically diverse species of the filamentous fungus Fusarium.</title>
        <authorList>
            <person name="Kim H.-S."/>
            <person name="Busman M."/>
            <person name="Brown D.W."/>
            <person name="Divon H."/>
            <person name="Uhlig S."/>
            <person name="Proctor R.H."/>
        </authorList>
    </citation>
    <scope>NUCLEOTIDE SEQUENCE</scope>
    <source>
        <strain evidence="2">NRRL 25174</strain>
    </source>
</reference>
<dbReference type="EMBL" id="PVQB02000060">
    <property type="protein sequence ID" value="KAF4344229.1"/>
    <property type="molecule type" value="Genomic_DNA"/>
</dbReference>
<protein>
    <recommendedName>
        <fullName evidence="4">F-box domain-containing protein</fullName>
    </recommendedName>
</protein>
<organism evidence="2 3">
    <name type="scientific">Fusarium beomiforme</name>
    <dbReference type="NCBI Taxonomy" id="44412"/>
    <lineage>
        <taxon>Eukaryota</taxon>
        <taxon>Fungi</taxon>
        <taxon>Dikarya</taxon>
        <taxon>Ascomycota</taxon>
        <taxon>Pezizomycotina</taxon>
        <taxon>Sordariomycetes</taxon>
        <taxon>Hypocreomycetidae</taxon>
        <taxon>Hypocreales</taxon>
        <taxon>Nectriaceae</taxon>
        <taxon>Fusarium</taxon>
        <taxon>Fusarium burgessii species complex</taxon>
    </lineage>
</organism>
<evidence type="ECO:0000313" key="2">
    <source>
        <dbReference type="EMBL" id="KAF4344229.1"/>
    </source>
</evidence>
<keyword evidence="3" id="KW-1185">Reference proteome</keyword>
<dbReference type="SUPFAM" id="SSF52058">
    <property type="entry name" value="L domain-like"/>
    <property type="match status" value="1"/>
</dbReference>
<feature type="region of interest" description="Disordered" evidence="1">
    <location>
        <begin position="363"/>
        <end position="393"/>
    </location>
</feature>
<evidence type="ECO:0000256" key="1">
    <source>
        <dbReference type="SAM" id="MobiDB-lite"/>
    </source>
</evidence>
<proteinExistence type="predicted"/>
<accession>A0A9P5AT10</accession>
<dbReference type="Gene3D" id="3.80.10.10">
    <property type="entry name" value="Ribonuclease Inhibitor"/>
    <property type="match status" value="1"/>
</dbReference>
<sequence length="393" mass="46519">MATEMRLERLPPVVFSLILSKLTHGQMKPLMYTSKTINEMTKPVFYRRIKFSDDPRQYRRFLRAVVRDPKILRMIQHLEAKNLDPQTFRLLLCLNLRNLESATLRNGNWYSVFNTDDDPYLQDPTLTSLRLHNVRLKTFVREPMDPLPFENLESLHLEIYGYSSKILQKLMQNVKSLKHFEFNHSMMDDIGRETPDFPRLLRPCRETIKVIDLWWKCRRSAFGNREMKFANFTSLQYLSLPPTNLFGLYMYNDDINWLPKLREHIPPSLKVLFLQEIEINEWTPTPEQEANPNYEPHWKLLPCDHTMVKTFLTNYEEFFPSLCYIVWTSAVDTQPPWDLQDMGMKVGITVDCMKNRGQCTPEADWLDGLEREPETEYSDTEEEEGSSLSESQT</sequence>
<comment type="caution">
    <text evidence="2">The sequence shown here is derived from an EMBL/GenBank/DDBJ whole genome shotgun (WGS) entry which is preliminary data.</text>
</comment>